<dbReference type="SUPFAM" id="SSF51735">
    <property type="entry name" value="NAD(P)-binding Rossmann-fold domains"/>
    <property type="match status" value="1"/>
</dbReference>
<evidence type="ECO:0000313" key="4">
    <source>
        <dbReference type="EMBL" id="MBP0481173.1"/>
    </source>
</evidence>
<dbReference type="PANTHER" id="PTHR43103">
    <property type="entry name" value="NUCLEOSIDE-DIPHOSPHATE-SUGAR EPIMERASE"/>
    <property type="match status" value="1"/>
</dbReference>
<dbReference type="PANTHER" id="PTHR43103:SF3">
    <property type="entry name" value="ADP-L-GLYCERO-D-MANNO-HEPTOSE-6-EPIMERASE"/>
    <property type="match status" value="1"/>
</dbReference>
<comment type="caution">
    <text evidence="4">The sequence shown here is derived from an EMBL/GenBank/DDBJ whole genome shotgun (WGS) entry which is preliminary data.</text>
</comment>
<protein>
    <submittedName>
        <fullName evidence="4">SDR family oxidoreductase</fullName>
    </submittedName>
</protein>
<dbReference type="InterPro" id="IPR036291">
    <property type="entry name" value="NAD(P)-bd_dom_sf"/>
</dbReference>
<reference evidence="4" key="1">
    <citation type="submission" date="2021-03" db="EMBL/GenBank/DDBJ databases">
        <title>Sagittula salina sp. nov. strain M10.9X isolated from the marine waste.</title>
        <authorList>
            <person name="Satari L."/>
            <person name="Molina-Menor E."/>
            <person name="Vidal-Verdu A."/>
            <person name="Pascual J."/>
            <person name="Pereto J."/>
            <person name="Porcar M."/>
        </authorList>
    </citation>
    <scope>NUCLEOTIDE SEQUENCE</scope>
    <source>
        <strain evidence="4">M10.9X</strain>
    </source>
</reference>
<dbReference type="Gene3D" id="3.90.25.10">
    <property type="entry name" value="UDP-galactose 4-epimerase, domain 1"/>
    <property type="match status" value="1"/>
</dbReference>
<dbReference type="Gene3D" id="3.40.50.720">
    <property type="entry name" value="NAD(P)-binding Rossmann-like Domain"/>
    <property type="match status" value="1"/>
</dbReference>
<proteinExistence type="predicted"/>
<dbReference type="RefSeq" id="WP_209358641.1">
    <property type="nucleotide sequence ID" value="NZ_JAGISH010000001.1"/>
</dbReference>
<dbReference type="CDD" id="cd05238">
    <property type="entry name" value="Gne_like_SDR_e"/>
    <property type="match status" value="1"/>
</dbReference>
<evidence type="ECO:0000256" key="2">
    <source>
        <dbReference type="ARBA" id="ARBA00023277"/>
    </source>
</evidence>
<evidence type="ECO:0000313" key="5">
    <source>
        <dbReference type="Proteomes" id="UP000675940"/>
    </source>
</evidence>
<dbReference type="GO" id="GO:0016491">
    <property type="term" value="F:oxidoreductase activity"/>
    <property type="evidence" value="ECO:0007669"/>
    <property type="project" value="InterPro"/>
</dbReference>
<keyword evidence="1" id="KW-0521">NADP</keyword>
<dbReference type="Proteomes" id="UP000675940">
    <property type="component" value="Unassembled WGS sequence"/>
</dbReference>
<evidence type="ECO:0000256" key="1">
    <source>
        <dbReference type="ARBA" id="ARBA00022857"/>
    </source>
</evidence>
<name>A0A940RYR5_9RHOB</name>
<dbReference type="InterPro" id="IPR001509">
    <property type="entry name" value="Epimerase_deHydtase"/>
</dbReference>
<accession>A0A940RYR5</accession>
<dbReference type="EMBL" id="JAGISH010000001">
    <property type="protein sequence ID" value="MBP0481173.1"/>
    <property type="molecule type" value="Genomic_DNA"/>
</dbReference>
<organism evidence="4 5">
    <name type="scientific">Sagittula salina</name>
    <dbReference type="NCBI Taxonomy" id="2820268"/>
    <lineage>
        <taxon>Bacteria</taxon>
        <taxon>Pseudomonadati</taxon>
        <taxon>Pseudomonadota</taxon>
        <taxon>Alphaproteobacteria</taxon>
        <taxon>Rhodobacterales</taxon>
        <taxon>Roseobacteraceae</taxon>
        <taxon>Sagittula</taxon>
    </lineage>
</organism>
<gene>
    <name evidence="4" type="ORF">J5474_01530</name>
</gene>
<dbReference type="InterPro" id="IPR050005">
    <property type="entry name" value="DenD"/>
</dbReference>
<keyword evidence="5" id="KW-1185">Reference proteome</keyword>
<evidence type="ECO:0000259" key="3">
    <source>
        <dbReference type="Pfam" id="PF01370"/>
    </source>
</evidence>
<keyword evidence="2" id="KW-0119">Carbohydrate metabolism</keyword>
<dbReference type="Pfam" id="PF01370">
    <property type="entry name" value="Epimerase"/>
    <property type="match status" value="1"/>
</dbReference>
<feature type="domain" description="NAD-dependent epimerase/dehydratase" evidence="3">
    <location>
        <begin position="3"/>
        <end position="202"/>
    </location>
</feature>
<dbReference type="AlphaFoldDB" id="A0A940RYR5"/>
<sequence>MNILIIGGAGVVGQKLARALAAQGTLRGKPITKLTLADLNAAPTIEAPFPVEAATCNITDTASVAQVITEETDVIYLLAAVVSAHAEQDFDFGYKVNMFGTLNVLERCRALGTKPVLVFTSSIAVFGGEVPQPYTDHSALNPQISYGAQKAIGELLVNDYARKGFIDGRGFRLPTISVRPGVANRAASSFMSSIFREPLQGQEAICPVDPDFPHFYLSPRQCALNLVKGAEIAAEDLGKNPTMTMPGRVWTIRQMIDAMTAVAGPEPAKLIRWQEQPEIADILAGWRLDIRPEKALRLGLKADDSFEDNIRYFLEEDIAAPAGA</sequence>
<dbReference type="NCBIfam" id="NF043036">
    <property type="entry name" value="ErythonDh"/>
    <property type="match status" value="1"/>
</dbReference>